<feature type="compositionally biased region" description="Basic residues" evidence="1">
    <location>
        <begin position="57"/>
        <end position="66"/>
    </location>
</feature>
<reference evidence="2 3" key="1">
    <citation type="journal article" date="2018" name="J. Allergy Clin. Immunol.">
        <title>High-quality assembly of Dermatophagoides pteronyssinus genome and transcriptome reveals a wide range of novel allergens.</title>
        <authorList>
            <person name="Liu X.Y."/>
            <person name="Yang K.Y."/>
            <person name="Wang M.Q."/>
            <person name="Kwok J.S."/>
            <person name="Zeng X."/>
            <person name="Yang Z."/>
            <person name="Xiao X.J."/>
            <person name="Lau C.P."/>
            <person name="Li Y."/>
            <person name="Huang Z.M."/>
            <person name="Ba J.G."/>
            <person name="Yim A.K."/>
            <person name="Ouyang C.Y."/>
            <person name="Ngai S.M."/>
            <person name="Chan T.F."/>
            <person name="Leung E.L."/>
            <person name="Liu L."/>
            <person name="Liu Z.G."/>
            <person name="Tsui S.K."/>
        </authorList>
    </citation>
    <scope>NUCLEOTIDE SEQUENCE [LARGE SCALE GENOMIC DNA]</scope>
    <source>
        <strain evidence="2">Derp</strain>
    </source>
</reference>
<comment type="caution">
    <text evidence="2">The sequence shown here is derived from an EMBL/GenBank/DDBJ whole genome shotgun (WGS) entry which is preliminary data.</text>
</comment>
<accession>A0ABQ8J844</accession>
<feature type="region of interest" description="Disordered" evidence="1">
    <location>
        <begin position="39"/>
        <end position="66"/>
    </location>
</feature>
<organism evidence="2 3">
    <name type="scientific">Dermatophagoides pteronyssinus</name>
    <name type="common">European house dust mite</name>
    <dbReference type="NCBI Taxonomy" id="6956"/>
    <lineage>
        <taxon>Eukaryota</taxon>
        <taxon>Metazoa</taxon>
        <taxon>Ecdysozoa</taxon>
        <taxon>Arthropoda</taxon>
        <taxon>Chelicerata</taxon>
        <taxon>Arachnida</taxon>
        <taxon>Acari</taxon>
        <taxon>Acariformes</taxon>
        <taxon>Sarcoptiformes</taxon>
        <taxon>Astigmata</taxon>
        <taxon>Psoroptidia</taxon>
        <taxon>Analgoidea</taxon>
        <taxon>Pyroglyphidae</taxon>
        <taxon>Dermatophagoidinae</taxon>
        <taxon>Dermatophagoides</taxon>
    </lineage>
</organism>
<dbReference type="Proteomes" id="UP000887458">
    <property type="component" value="Unassembled WGS sequence"/>
</dbReference>
<reference evidence="2 3" key="2">
    <citation type="journal article" date="2022" name="Mol. Biol. Evol.">
        <title>Comparative Genomics Reveals Insights into the Divergent Evolution of Astigmatic Mites and Household Pest Adaptations.</title>
        <authorList>
            <person name="Xiong Q."/>
            <person name="Wan A.T."/>
            <person name="Liu X."/>
            <person name="Fung C.S."/>
            <person name="Xiao X."/>
            <person name="Malainual N."/>
            <person name="Hou J."/>
            <person name="Wang L."/>
            <person name="Wang M."/>
            <person name="Yang K.Y."/>
            <person name="Cui Y."/>
            <person name="Leung E.L."/>
            <person name="Nong W."/>
            <person name="Shin S.K."/>
            <person name="Au S.W."/>
            <person name="Jeong K.Y."/>
            <person name="Chew F.T."/>
            <person name="Hui J.H."/>
            <person name="Leung T.F."/>
            <person name="Tungtrongchitr A."/>
            <person name="Zhong N."/>
            <person name="Liu Z."/>
            <person name="Tsui S.K."/>
        </authorList>
    </citation>
    <scope>NUCLEOTIDE SEQUENCE [LARGE SCALE GENOMIC DNA]</scope>
    <source>
        <strain evidence="2">Derp</strain>
    </source>
</reference>
<proteinExistence type="predicted"/>
<protein>
    <submittedName>
        <fullName evidence="2">Uncharacterized protein</fullName>
    </submittedName>
</protein>
<evidence type="ECO:0000313" key="2">
    <source>
        <dbReference type="EMBL" id="KAH9418727.1"/>
    </source>
</evidence>
<keyword evidence="3" id="KW-1185">Reference proteome</keyword>
<evidence type="ECO:0000313" key="3">
    <source>
        <dbReference type="Proteomes" id="UP000887458"/>
    </source>
</evidence>
<evidence type="ECO:0000256" key="1">
    <source>
        <dbReference type="SAM" id="MobiDB-lite"/>
    </source>
</evidence>
<gene>
    <name evidence="2" type="ORF">DERP_004053</name>
</gene>
<dbReference type="EMBL" id="NJHN03000062">
    <property type="protein sequence ID" value="KAH9418727.1"/>
    <property type="molecule type" value="Genomic_DNA"/>
</dbReference>
<sequence length="66" mass="8004">MYFYGTKSSQVLLKKIDAHQHLNENDDGHEKLLFIRNSKNQQQQQQQQNDYNLKFKLGIRKKNRKK</sequence>
<name>A0ABQ8J844_DERPT</name>